<evidence type="ECO:0000313" key="6">
    <source>
        <dbReference type="EMBL" id="TDU91632.1"/>
    </source>
</evidence>
<feature type="DNA-binding region" description="H-T-H motif" evidence="4">
    <location>
        <begin position="38"/>
        <end position="57"/>
    </location>
</feature>
<evidence type="ECO:0000256" key="1">
    <source>
        <dbReference type="ARBA" id="ARBA00023015"/>
    </source>
</evidence>
<keyword evidence="1" id="KW-0805">Transcription regulation</keyword>
<evidence type="ECO:0000313" key="7">
    <source>
        <dbReference type="Proteomes" id="UP000295151"/>
    </source>
</evidence>
<dbReference type="GO" id="GO:0000976">
    <property type="term" value="F:transcription cis-regulatory region binding"/>
    <property type="evidence" value="ECO:0007669"/>
    <property type="project" value="TreeGrafter"/>
</dbReference>
<protein>
    <submittedName>
        <fullName evidence="6">TetR family transcriptional regulator</fullName>
    </submittedName>
</protein>
<reference evidence="6 7" key="1">
    <citation type="submission" date="2019-03" db="EMBL/GenBank/DDBJ databases">
        <title>Genomic Encyclopedia of Type Strains, Phase III (KMG-III): the genomes of soil and plant-associated and newly described type strains.</title>
        <authorList>
            <person name="Whitman W."/>
        </authorList>
    </citation>
    <scope>NUCLEOTIDE SEQUENCE [LARGE SCALE GENOMIC DNA]</scope>
    <source>
        <strain evidence="6 7">VKM Ac-2575</strain>
    </source>
</reference>
<dbReference type="PANTHER" id="PTHR30055">
    <property type="entry name" value="HTH-TYPE TRANSCRIPTIONAL REGULATOR RUTR"/>
    <property type="match status" value="1"/>
</dbReference>
<dbReference type="GO" id="GO:0003700">
    <property type="term" value="F:DNA-binding transcription factor activity"/>
    <property type="evidence" value="ECO:0007669"/>
    <property type="project" value="TreeGrafter"/>
</dbReference>
<dbReference type="InterPro" id="IPR001647">
    <property type="entry name" value="HTH_TetR"/>
</dbReference>
<evidence type="ECO:0000256" key="4">
    <source>
        <dbReference type="PROSITE-ProRule" id="PRU00335"/>
    </source>
</evidence>
<comment type="caution">
    <text evidence="6">The sequence shown here is derived from an EMBL/GenBank/DDBJ whole genome shotgun (WGS) entry which is preliminary data.</text>
</comment>
<keyword evidence="2 4" id="KW-0238">DNA-binding</keyword>
<organism evidence="6 7">
    <name type="scientific">Kribbella voronezhensis</name>
    <dbReference type="NCBI Taxonomy" id="2512212"/>
    <lineage>
        <taxon>Bacteria</taxon>
        <taxon>Bacillati</taxon>
        <taxon>Actinomycetota</taxon>
        <taxon>Actinomycetes</taxon>
        <taxon>Propionibacteriales</taxon>
        <taxon>Kribbellaceae</taxon>
        <taxon>Kribbella</taxon>
    </lineage>
</organism>
<dbReference type="RefSeq" id="WP_166678678.1">
    <property type="nucleotide sequence ID" value="NZ_SOCE01000001.1"/>
</dbReference>
<proteinExistence type="predicted"/>
<dbReference type="InterPro" id="IPR009057">
    <property type="entry name" value="Homeodomain-like_sf"/>
</dbReference>
<name>A0A4R7TH31_9ACTN</name>
<dbReference type="PANTHER" id="PTHR30055:SF234">
    <property type="entry name" value="HTH-TYPE TRANSCRIPTIONAL REGULATOR BETI"/>
    <property type="match status" value="1"/>
</dbReference>
<dbReference type="Proteomes" id="UP000295151">
    <property type="component" value="Unassembled WGS sequence"/>
</dbReference>
<dbReference type="SUPFAM" id="SSF46689">
    <property type="entry name" value="Homeodomain-like"/>
    <property type="match status" value="1"/>
</dbReference>
<keyword evidence="7" id="KW-1185">Reference proteome</keyword>
<dbReference type="EMBL" id="SOCE01000001">
    <property type="protein sequence ID" value="TDU91632.1"/>
    <property type="molecule type" value="Genomic_DNA"/>
</dbReference>
<sequence length="214" mass="23794">MSTAQELDRRGRRRQETIDEILDVAVDLMEAEGVAALSLSAVARKVGMQPPSLYQYFASKMAIYDALFQRGAEQVRDAQRTARAAADTTDQLELGMIGVTAFGKWCMENQVLSQLLFWRTVPGFEPSPEAFAPSLDMLNDLRQYLQGAVDAGQLDSGAVSDDGIALFTSMTAGLLSQQMANEPDTTYEEGRFTRLMPVVLDMFYQRYKPTRGKK</sequence>
<dbReference type="InterPro" id="IPR050109">
    <property type="entry name" value="HTH-type_TetR-like_transc_reg"/>
</dbReference>
<evidence type="ECO:0000256" key="3">
    <source>
        <dbReference type="ARBA" id="ARBA00023163"/>
    </source>
</evidence>
<evidence type="ECO:0000256" key="2">
    <source>
        <dbReference type="ARBA" id="ARBA00023125"/>
    </source>
</evidence>
<dbReference type="PROSITE" id="PS50977">
    <property type="entry name" value="HTH_TETR_2"/>
    <property type="match status" value="1"/>
</dbReference>
<dbReference type="AlphaFoldDB" id="A0A4R7TH31"/>
<evidence type="ECO:0000259" key="5">
    <source>
        <dbReference type="PROSITE" id="PS50977"/>
    </source>
</evidence>
<gene>
    <name evidence="6" type="ORF">EV138_5243</name>
</gene>
<feature type="domain" description="HTH tetR-type" evidence="5">
    <location>
        <begin position="15"/>
        <end position="75"/>
    </location>
</feature>
<accession>A0A4R7TH31</accession>
<keyword evidence="3" id="KW-0804">Transcription</keyword>
<dbReference type="Pfam" id="PF00440">
    <property type="entry name" value="TetR_N"/>
    <property type="match status" value="1"/>
</dbReference>
<dbReference type="Gene3D" id="1.10.357.10">
    <property type="entry name" value="Tetracycline Repressor, domain 2"/>
    <property type="match status" value="1"/>
</dbReference>
<dbReference type="PRINTS" id="PR00455">
    <property type="entry name" value="HTHTETR"/>
</dbReference>